<comment type="caution">
    <text evidence="2">The sequence shown here is derived from an EMBL/GenBank/DDBJ whole genome shotgun (WGS) entry which is preliminary data.</text>
</comment>
<organism evidence="2 3">
    <name type="scientific">Caerostris darwini</name>
    <dbReference type="NCBI Taxonomy" id="1538125"/>
    <lineage>
        <taxon>Eukaryota</taxon>
        <taxon>Metazoa</taxon>
        <taxon>Ecdysozoa</taxon>
        <taxon>Arthropoda</taxon>
        <taxon>Chelicerata</taxon>
        <taxon>Arachnida</taxon>
        <taxon>Araneae</taxon>
        <taxon>Araneomorphae</taxon>
        <taxon>Entelegynae</taxon>
        <taxon>Araneoidea</taxon>
        <taxon>Araneidae</taxon>
        <taxon>Caerostris</taxon>
    </lineage>
</organism>
<keyword evidence="1" id="KW-1133">Transmembrane helix</keyword>
<proteinExistence type="predicted"/>
<dbReference type="Pfam" id="PF06151">
    <property type="entry name" value="Trehalose_recp"/>
    <property type="match status" value="1"/>
</dbReference>
<evidence type="ECO:0000256" key="1">
    <source>
        <dbReference type="SAM" id="Phobius"/>
    </source>
</evidence>
<keyword evidence="1" id="KW-0812">Transmembrane</keyword>
<feature type="transmembrane region" description="Helical" evidence="1">
    <location>
        <begin position="55"/>
        <end position="78"/>
    </location>
</feature>
<accession>A0AAV4MYG0</accession>
<reference evidence="2 3" key="1">
    <citation type="submission" date="2021-06" db="EMBL/GenBank/DDBJ databases">
        <title>Caerostris darwini draft genome.</title>
        <authorList>
            <person name="Kono N."/>
            <person name="Arakawa K."/>
        </authorList>
    </citation>
    <scope>NUCLEOTIDE SEQUENCE [LARGE SCALE GENOMIC DNA]</scope>
</reference>
<dbReference type="InterPro" id="IPR009318">
    <property type="entry name" value="Gustatory_rcpt"/>
</dbReference>
<dbReference type="GO" id="GO:0016020">
    <property type="term" value="C:membrane"/>
    <property type="evidence" value="ECO:0007669"/>
    <property type="project" value="InterPro"/>
</dbReference>
<dbReference type="GO" id="GO:0008527">
    <property type="term" value="F:taste receptor activity"/>
    <property type="evidence" value="ECO:0007669"/>
    <property type="project" value="InterPro"/>
</dbReference>
<sequence>MHGFGLYYIAVCNHIKSIIKHTEESLSRKPLVDFERFINSYSRIKSIVDLTDKEVGFLVFITIFFNSGLLCFTFYVTLNFNITAGIQTVAIYGMFFGALGLFIGMTVSASMVADESKELCSAMPENTGKLTFKQIRFLMTTQNGITLTVWRIVPITRSFIFVIIGILLTYTVMFSSLSPMKGSKEILFYFEQ</sequence>
<dbReference type="Proteomes" id="UP001054837">
    <property type="component" value="Unassembled WGS sequence"/>
</dbReference>
<keyword evidence="1" id="KW-0472">Membrane</keyword>
<feature type="transmembrane region" description="Helical" evidence="1">
    <location>
        <begin position="159"/>
        <end position="177"/>
    </location>
</feature>
<gene>
    <name evidence="2" type="ORF">CDAR_268341</name>
</gene>
<dbReference type="EMBL" id="BPLQ01001019">
    <property type="protein sequence ID" value="GIX77529.1"/>
    <property type="molecule type" value="Genomic_DNA"/>
</dbReference>
<evidence type="ECO:0000313" key="3">
    <source>
        <dbReference type="Proteomes" id="UP001054837"/>
    </source>
</evidence>
<evidence type="ECO:0000313" key="2">
    <source>
        <dbReference type="EMBL" id="GIX77529.1"/>
    </source>
</evidence>
<keyword evidence="3" id="KW-1185">Reference proteome</keyword>
<dbReference type="AlphaFoldDB" id="A0AAV4MYG0"/>
<feature type="transmembrane region" description="Helical" evidence="1">
    <location>
        <begin position="90"/>
        <end position="113"/>
    </location>
</feature>
<name>A0AAV4MYG0_9ARAC</name>
<protein>
    <submittedName>
        <fullName evidence="2">Uncharacterized protein</fullName>
    </submittedName>
</protein>